<comment type="caution">
    <text evidence="3">The sequence shown here is derived from an EMBL/GenBank/DDBJ whole genome shotgun (WGS) entry which is preliminary data.</text>
</comment>
<protein>
    <submittedName>
        <fullName evidence="3">Uncharacterized protein</fullName>
    </submittedName>
</protein>
<feature type="chain" id="PRO_5047174804" evidence="2">
    <location>
        <begin position="42"/>
        <end position="126"/>
    </location>
</feature>
<keyword evidence="1" id="KW-0472">Membrane</keyword>
<organism evidence="3 4">
    <name type="scientific">Pseudomonas violetae</name>
    <dbReference type="NCBI Taxonomy" id="2915813"/>
    <lineage>
        <taxon>Bacteria</taxon>
        <taxon>Pseudomonadati</taxon>
        <taxon>Pseudomonadota</taxon>
        <taxon>Gammaproteobacteria</taxon>
        <taxon>Pseudomonadales</taxon>
        <taxon>Pseudomonadaceae</taxon>
        <taxon>Pseudomonas</taxon>
    </lineage>
</organism>
<evidence type="ECO:0000313" key="3">
    <source>
        <dbReference type="EMBL" id="MCK1788902.1"/>
    </source>
</evidence>
<proteinExistence type="predicted"/>
<sequence>MTVYGYPNKTIRLEELRRFMVFMLMLIAVSALFLLPSMAHAADGAQWNGQFGPDATITNNTNASLKGWWQTAASWSLWISIGCLLFSIFFLGGKWWWIPVCVFLICLFGEKTITQVGAWAGFAALT</sequence>
<keyword evidence="1" id="KW-0812">Transmembrane</keyword>
<feature type="signal peptide" evidence="2">
    <location>
        <begin position="1"/>
        <end position="41"/>
    </location>
</feature>
<dbReference type="RefSeq" id="WP_247286406.1">
    <property type="nucleotide sequence ID" value="NZ_JAKNRW010000001.1"/>
</dbReference>
<keyword evidence="4" id="KW-1185">Reference proteome</keyword>
<keyword evidence="2" id="KW-0732">Signal</keyword>
<accession>A0ABT0ET41</accession>
<reference evidence="3 4" key="1">
    <citation type="submission" date="2022-02" db="EMBL/GenBank/DDBJ databases">
        <title>Comparative genomics of the first Antarctic Pseudomonas spp. capable of biotransforming 2,4,6-Trinitrotoluene.</title>
        <authorList>
            <person name="Cabrera M.A."/>
            <person name="Marquez S.L."/>
            <person name="Perez-Donoso J.M."/>
        </authorList>
    </citation>
    <scope>NUCLEOTIDE SEQUENCE [LARGE SCALE GENOMIC DNA]</scope>
    <source>
        <strain evidence="3 4">TNT19</strain>
    </source>
</reference>
<evidence type="ECO:0000256" key="2">
    <source>
        <dbReference type="SAM" id="SignalP"/>
    </source>
</evidence>
<dbReference type="Proteomes" id="UP001299876">
    <property type="component" value="Unassembled WGS sequence"/>
</dbReference>
<evidence type="ECO:0000256" key="1">
    <source>
        <dbReference type="SAM" id="Phobius"/>
    </source>
</evidence>
<name>A0ABT0ET41_9PSED</name>
<evidence type="ECO:0000313" key="4">
    <source>
        <dbReference type="Proteomes" id="UP001299876"/>
    </source>
</evidence>
<dbReference type="EMBL" id="JAKNRW010000001">
    <property type="protein sequence ID" value="MCK1788902.1"/>
    <property type="molecule type" value="Genomic_DNA"/>
</dbReference>
<feature type="transmembrane region" description="Helical" evidence="1">
    <location>
        <begin position="75"/>
        <end position="108"/>
    </location>
</feature>
<keyword evidence="1" id="KW-1133">Transmembrane helix</keyword>
<gene>
    <name evidence="3" type="ORF">L9059_01615</name>
</gene>